<comment type="caution">
    <text evidence="1">The sequence shown here is derived from an EMBL/GenBank/DDBJ whole genome shotgun (WGS) entry which is preliminary data.</text>
</comment>
<proteinExistence type="predicted"/>
<dbReference type="SUPFAM" id="SSF53850">
    <property type="entry name" value="Periplasmic binding protein-like II"/>
    <property type="match status" value="1"/>
</dbReference>
<name>A0A9X5KQG9_PSEMA</name>
<organism evidence="1 2">
    <name type="scientific">Pseudomonas marginalis</name>
    <name type="common">Pseudomonas panacis</name>
    <dbReference type="NCBI Taxonomy" id="298"/>
    <lineage>
        <taxon>Bacteria</taxon>
        <taxon>Pseudomonadati</taxon>
        <taxon>Pseudomonadota</taxon>
        <taxon>Gammaproteobacteria</taxon>
        <taxon>Pseudomonadales</taxon>
        <taxon>Pseudomonadaceae</taxon>
        <taxon>Pseudomonas</taxon>
    </lineage>
</organism>
<protein>
    <recommendedName>
        <fullName evidence="3">LysR substrate-binding domain-containing protein</fullName>
    </recommendedName>
</protein>
<dbReference type="Gene3D" id="3.40.190.10">
    <property type="entry name" value="Periplasmic binding protein-like II"/>
    <property type="match status" value="2"/>
</dbReference>
<dbReference type="Proteomes" id="UP000077563">
    <property type="component" value="Unassembled WGS sequence"/>
</dbReference>
<reference evidence="1 2" key="1">
    <citation type="submission" date="2015-09" db="EMBL/GenBank/DDBJ databases">
        <title>Genome sequence of Pseudomonas marginalis ICMP 3553.</title>
        <authorList>
            <person name="Visnovsky S."/>
            <person name="Lu A."/>
            <person name="Panda P."/>
            <person name="Pitman A."/>
        </authorList>
    </citation>
    <scope>NUCLEOTIDE SEQUENCE [LARGE SCALE GENOMIC DNA]</scope>
    <source>
        <strain evidence="1 2">ICMP 3553</strain>
    </source>
</reference>
<evidence type="ECO:0000313" key="1">
    <source>
        <dbReference type="EMBL" id="OAJ45934.1"/>
    </source>
</evidence>
<dbReference type="EMBL" id="LKEG01000057">
    <property type="protein sequence ID" value="OAJ45934.1"/>
    <property type="molecule type" value="Genomic_DNA"/>
</dbReference>
<gene>
    <name evidence="1" type="ORF">AO064_06270</name>
</gene>
<accession>A0A9X5KQG9</accession>
<dbReference type="AlphaFoldDB" id="A0A9X5KQG9"/>
<evidence type="ECO:0008006" key="3">
    <source>
        <dbReference type="Google" id="ProtNLM"/>
    </source>
</evidence>
<sequence>MDVRNELEPFDVLQAKADIAFFFGQGSWPGATCIELFREAVVPVCAPGFVAERSDAFGAHFIAHAEHAGEIPKVNAFLNWMVEYTRAHPDF</sequence>
<evidence type="ECO:0000313" key="2">
    <source>
        <dbReference type="Proteomes" id="UP000077563"/>
    </source>
</evidence>